<name>A0ABP9BPD6_9MICC</name>
<keyword evidence="4 6" id="KW-1133">Transmembrane helix</keyword>
<dbReference type="InterPro" id="IPR007267">
    <property type="entry name" value="GtrA_DPMS_TM"/>
</dbReference>
<evidence type="ECO:0000313" key="9">
    <source>
        <dbReference type="Proteomes" id="UP001500187"/>
    </source>
</evidence>
<dbReference type="PANTHER" id="PTHR38459">
    <property type="entry name" value="PROPHAGE BACTOPRENOL-LINKED GLUCOSE TRANSLOCASE HOMOLOG"/>
    <property type="match status" value="1"/>
</dbReference>
<evidence type="ECO:0000256" key="3">
    <source>
        <dbReference type="ARBA" id="ARBA00022692"/>
    </source>
</evidence>
<feature type="transmembrane region" description="Helical" evidence="6">
    <location>
        <begin position="116"/>
        <end position="137"/>
    </location>
</feature>
<sequence>MSSFSERLKLIWQSHGREVLQFLSVGGAAFVINSAVTWTLMHSIFEDGHGKAKVAAGIVATLFSWVANRLWTFKEKRTGNKWREAIEFAIVNAIGIGVELGCVLFSFYVLQLTSPTASFVSGTIIGTILGTIVRYFLYKFWVFSKSKGKTDLTEEERRAQLIAETTQIMTGHIPQVKAEQIKRPESNGSIRADR</sequence>
<proteinExistence type="inferred from homology"/>
<dbReference type="Proteomes" id="UP001500187">
    <property type="component" value="Unassembled WGS sequence"/>
</dbReference>
<evidence type="ECO:0000259" key="7">
    <source>
        <dbReference type="Pfam" id="PF04138"/>
    </source>
</evidence>
<evidence type="ECO:0000256" key="4">
    <source>
        <dbReference type="ARBA" id="ARBA00022989"/>
    </source>
</evidence>
<accession>A0ABP9BPD6</accession>
<dbReference type="Pfam" id="PF04138">
    <property type="entry name" value="GtrA_DPMS_TM"/>
    <property type="match status" value="1"/>
</dbReference>
<feature type="domain" description="GtrA/DPMS transmembrane" evidence="7">
    <location>
        <begin position="21"/>
        <end position="143"/>
    </location>
</feature>
<comment type="caution">
    <text evidence="8">The sequence shown here is derived from an EMBL/GenBank/DDBJ whole genome shotgun (WGS) entry which is preliminary data.</text>
</comment>
<evidence type="ECO:0000256" key="6">
    <source>
        <dbReference type="SAM" id="Phobius"/>
    </source>
</evidence>
<dbReference type="EMBL" id="BAABKP010000002">
    <property type="protein sequence ID" value="GAA4796931.1"/>
    <property type="molecule type" value="Genomic_DNA"/>
</dbReference>
<evidence type="ECO:0000256" key="5">
    <source>
        <dbReference type="ARBA" id="ARBA00023136"/>
    </source>
</evidence>
<comment type="similarity">
    <text evidence="2">Belongs to the GtrA family.</text>
</comment>
<dbReference type="InterPro" id="IPR051401">
    <property type="entry name" value="GtrA_CellWall_Glycosyl"/>
</dbReference>
<evidence type="ECO:0000256" key="1">
    <source>
        <dbReference type="ARBA" id="ARBA00004141"/>
    </source>
</evidence>
<keyword evidence="5 6" id="KW-0472">Membrane</keyword>
<feature type="transmembrane region" description="Helical" evidence="6">
    <location>
        <begin position="20"/>
        <end position="40"/>
    </location>
</feature>
<feature type="transmembrane region" description="Helical" evidence="6">
    <location>
        <begin position="52"/>
        <end position="73"/>
    </location>
</feature>
<reference evidence="9" key="1">
    <citation type="journal article" date="2019" name="Int. J. Syst. Evol. Microbiol.">
        <title>The Global Catalogue of Microorganisms (GCM) 10K type strain sequencing project: providing services to taxonomists for standard genome sequencing and annotation.</title>
        <authorList>
            <consortium name="The Broad Institute Genomics Platform"/>
            <consortium name="The Broad Institute Genome Sequencing Center for Infectious Disease"/>
            <person name="Wu L."/>
            <person name="Ma J."/>
        </authorList>
    </citation>
    <scope>NUCLEOTIDE SEQUENCE [LARGE SCALE GENOMIC DNA]</scope>
    <source>
        <strain evidence="9">JCM 18541</strain>
    </source>
</reference>
<protein>
    <recommendedName>
        <fullName evidence="7">GtrA/DPMS transmembrane domain-containing protein</fullName>
    </recommendedName>
</protein>
<organism evidence="8 9">
    <name type="scientific">Rothia endophytica</name>
    <dbReference type="NCBI Taxonomy" id="1324766"/>
    <lineage>
        <taxon>Bacteria</taxon>
        <taxon>Bacillati</taxon>
        <taxon>Actinomycetota</taxon>
        <taxon>Actinomycetes</taxon>
        <taxon>Micrococcales</taxon>
        <taxon>Micrococcaceae</taxon>
        <taxon>Rothia</taxon>
    </lineage>
</organism>
<evidence type="ECO:0000256" key="2">
    <source>
        <dbReference type="ARBA" id="ARBA00009399"/>
    </source>
</evidence>
<keyword evidence="9" id="KW-1185">Reference proteome</keyword>
<dbReference type="RefSeq" id="WP_345446228.1">
    <property type="nucleotide sequence ID" value="NZ_BAABKP010000002.1"/>
</dbReference>
<keyword evidence="3 6" id="KW-0812">Transmembrane</keyword>
<comment type="subcellular location">
    <subcellularLocation>
        <location evidence="1">Membrane</location>
        <topology evidence="1">Multi-pass membrane protein</topology>
    </subcellularLocation>
</comment>
<dbReference type="PANTHER" id="PTHR38459:SF1">
    <property type="entry name" value="PROPHAGE BACTOPRENOL-LINKED GLUCOSE TRANSLOCASE HOMOLOG"/>
    <property type="match status" value="1"/>
</dbReference>
<feature type="transmembrane region" description="Helical" evidence="6">
    <location>
        <begin position="85"/>
        <end position="110"/>
    </location>
</feature>
<gene>
    <name evidence="8" type="ORF">GCM10023352_15620</name>
</gene>
<evidence type="ECO:0000313" key="8">
    <source>
        <dbReference type="EMBL" id="GAA4796931.1"/>
    </source>
</evidence>